<feature type="region of interest" description="Disordered" evidence="2">
    <location>
        <begin position="362"/>
        <end position="385"/>
    </location>
</feature>
<keyword evidence="1" id="KW-0175">Coiled coil</keyword>
<sequence>MTTSSLLRPEVGASGLFSRGIPGPSSAPRRGPVAVARLGTLGTRGCRGVSLRAVPLVRGRVAVGFTAPRAIASDKIPKRADDASTPSELEEKISSPDPGDAPKPPSAVIDVQSMTSTASNDDPEAASDGGGGSGGEGDGGSGGGGGGGDEGSGDDARGRRPGQPELPESMVALATWAVSQTKDWSAAADGGLRAAFGTLVGVNCITVMLVRAMRGRSERRRRQRDEAKKAALEAKNVAAHEEELAALSARRAAEKNAAKEDLAFEKEVGGAGTPNTSPAFPPARRDPTEVLNSMSRRPDDAAAAAAAAGAAPGTVPPASSSFGTIDGFDTDEAEDFFVRALESYDGVDALEGLPDVEAAAAAENGVQSRTSLPSPSPSPSSPPLAGEDVLAFAVIPDDARDPRVVAALGDVARAQAAAADAMLSASAATARAADATAAAQRLQRAIAAGASEEELNAIAAQAASAANGAVAVAGKVASTVGAKVPAGANVVGVGRAAKVAAGGIAAAAGAVARGVSIATPVVVDGARRYVPAAADAVGRGAKTVWDGDETPEGKRRPGLKTRASQFFAKFKRKTGADGGEDGGETAAPAV</sequence>
<dbReference type="EMBL" id="CP001331">
    <property type="protein sequence ID" value="ACO67045.1"/>
    <property type="molecule type" value="Genomic_DNA"/>
</dbReference>
<evidence type="ECO:0000313" key="3">
    <source>
        <dbReference type="EMBL" id="ACO67045.1"/>
    </source>
</evidence>
<evidence type="ECO:0000313" key="4">
    <source>
        <dbReference type="Proteomes" id="UP000002009"/>
    </source>
</evidence>
<dbReference type="Proteomes" id="UP000002009">
    <property type="component" value="Chromosome 13"/>
</dbReference>
<feature type="compositionally biased region" description="Low complexity" evidence="2">
    <location>
        <begin position="301"/>
        <end position="311"/>
    </location>
</feature>
<proteinExistence type="predicted"/>
<feature type="region of interest" description="Disordered" evidence="2">
    <location>
        <begin position="76"/>
        <end position="165"/>
    </location>
</feature>
<dbReference type="KEGG" id="mis:MICPUN_63694"/>
<dbReference type="InParanoid" id="C1EF80"/>
<name>C1EF80_MICCC</name>
<reference evidence="3 4" key="1">
    <citation type="journal article" date="2009" name="Science">
        <title>Green evolution and dynamic adaptations revealed by genomes of the marine picoeukaryotes Micromonas.</title>
        <authorList>
            <person name="Worden A.Z."/>
            <person name="Lee J.H."/>
            <person name="Mock T."/>
            <person name="Rouze P."/>
            <person name="Simmons M.P."/>
            <person name="Aerts A.L."/>
            <person name="Allen A.E."/>
            <person name="Cuvelier M.L."/>
            <person name="Derelle E."/>
            <person name="Everett M.V."/>
            <person name="Foulon E."/>
            <person name="Grimwood J."/>
            <person name="Gundlach H."/>
            <person name="Henrissat B."/>
            <person name="Napoli C."/>
            <person name="McDonald S.M."/>
            <person name="Parker M.S."/>
            <person name="Rombauts S."/>
            <person name="Salamov A."/>
            <person name="Von Dassow P."/>
            <person name="Badger J.H."/>
            <person name="Coutinho P.M."/>
            <person name="Demir E."/>
            <person name="Dubchak I."/>
            <person name="Gentemann C."/>
            <person name="Eikrem W."/>
            <person name="Gready J.E."/>
            <person name="John U."/>
            <person name="Lanier W."/>
            <person name="Lindquist E.A."/>
            <person name="Lucas S."/>
            <person name="Mayer K.F."/>
            <person name="Moreau H."/>
            <person name="Not F."/>
            <person name="Otillar R."/>
            <person name="Panaud O."/>
            <person name="Pangilinan J."/>
            <person name="Paulsen I."/>
            <person name="Piegu B."/>
            <person name="Poliakov A."/>
            <person name="Robbens S."/>
            <person name="Schmutz J."/>
            <person name="Toulza E."/>
            <person name="Wyss T."/>
            <person name="Zelensky A."/>
            <person name="Zhou K."/>
            <person name="Armbrust E.V."/>
            <person name="Bhattacharya D."/>
            <person name="Goodenough U.W."/>
            <person name="Van de Peer Y."/>
            <person name="Grigoriev I.V."/>
        </authorList>
    </citation>
    <scope>NUCLEOTIDE SEQUENCE [LARGE SCALE GENOMIC DNA]</scope>
    <source>
        <strain evidence="4">RCC299 / NOUM17</strain>
    </source>
</reference>
<feature type="coiled-coil region" evidence="1">
    <location>
        <begin position="222"/>
        <end position="257"/>
    </location>
</feature>
<dbReference type="AlphaFoldDB" id="C1EF80"/>
<feature type="region of interest" description="Disordered" evidence="2">
    <location>
        <begin position="571"/>
        <end position="590"/>
    </location>
</feature>
<feature type="region of interest" description="Disordered" evidence="2">
    <location>
        <begin position="263"/>
        <end position="326"/>
    </location>
</feature>
<accession>C1EF80</accession>
<dbReference type="GeneID" id="8248476"/>
<dbReference type="RefSeq" id="XP_002505787.1">
    <property type="nucleotide sequence ID" value="XM_002505741.1"/>
</dbReference>
<feature type="region of interest" description="Disordered" evidence="2">
    <location>
        <begin position="1"/>
        <end position="31"/>
    </location>
</feature>
<keyword evidence="4" id="KW-1185">Reference proteome</keyword>
<feature type="compositionally biased region" description="Gly residues" evidence="2">
    <location>
        <begin position="128"/>
        <end position="150"/>
    </location>
</feature>
<organism evidence="3 4">
    <name type="scientific">Micromonas commoda (strain RCC299 / NOUM17 / CCMP2709)</name>
    <name type="common">Picoplanktonic green alga</name>
    <dbReference type="NCBI Taxonomy" id="296587"/>
    <lineage>
        <taxon>Eukaryota</taxon>
        <taxon>Viridiplantae</taxon>
        <taxon>Chlorophyta</taxon>
        <taxon>Mamiellophyceae</taxon>
        <taxon>Mamiellales</taxon>
        <taxon>Mamiellaceae</taxon>
        <taxon>Micromonas</taxon>
    </lineage>
</organism>
<evidence type="ECO:0000256" key="1">
    <source>
        <dbReference type="SAM" id="Coils"/>
    </source>
</evidence>
<gene>
    <name evidence="3" type="ORF">MICPUN_63694</name>
</gene>
<protein>
    <submittedName>
        <fullName evidence="3">Uncharacterized protein</fullName>
    </submittedName>
</protein>
<evidence type="ECO:0000256" key="2">
    <source>
        <dbReference type="SAM" id="MobiDB-lite"/>
    </source>
</evidence>